<evidence type="ECO:0000259" key="1">
    <source>
        <dbReference type="Pfam" id="PF00078"/>
    </source>
</evidence>
<dbReference type="PANTHER" id="PTHR46890:SF18">
    <property type="entry name" value="RNA-DIRECTED DNA POLYMERASE (REVERSE TRANSCRIPTASE)"/>
    <property type="match status" value="1"/>
</dbReference>
<dbReference type="InterPro" id="IPR000477">
    <property type="entry name" value="RT_dom"/>
</dbReference>
<evidence type="ECO:0000313" key="2">
    <source>
        <dbReference type="EMBL" id="JAP25408.1"/>
    </source>
</evidence>
<sequence length="93" mass="10434">MLKAINCTSITLVPKIPNPSTVKEYRPIECCTVLYKIIAKVLTSRLQEVISSVIREAQSGFIPGRKIADNIILATELVKAYQRKHISPGVWLR</sequence>
<organism evidence="2">
    <name type="scientific">Solanum chacoense</name>
    <name type="common">Chaco potato</name>
    <dbReference type="NCBI Taxonomy" id="4108"/>
    <lineage>
        <taxon>Eukaryota</taxon>
        <taxon>Viridiplantae</taxon>
        <taxon>Streptophyta</taxon>
        <taxon>Embryophyta</taxon>
        <taxon>Tracheophyta</taxon>
        <taxon>Spermatophyta</taxon>
        <taxon>Magnoliopsida</taxon>
        <taxon>eudicotyledons</taxon>
        <taxon>Gunneridae</taxon>
        <taxon>Pentapetalae</taxon>
        <taxon>asterids</taxon>
        <taxon>lamiids</taxon>
        <taxon>Solanales</taxon>
        <taxon>Solanaceae</taxon>
        <taxon>Solanoideae</taxon>
        <taxon>Solaneae</taxon>
        <taxon>Solanum</taxon>
    </lineage>
</organism>
<reference evidence="2" key="1">
    <citation type="submission" date="2015-12" db="EMBL/GenBank/DDBJ databases">
        <title>Gene expression during late stages of embryo sac development: a critical building block for successful pollen-pistil interactions.</title>
        <authorList>
            <person name="Liu Y."/>
            <person name="Joly V."/>
            <person name="Sabar M."/>
            <person name="Matton D.P."/>
        </authorList>
    </citation>
    <scope>NUCLEOTIDE SEQUENCE</scope>
</reference>
<feature type="domain" description="Reverse transcriptase" evidence="1">
    <location>
        <begin position="16"/>
        <end position="78"/>
    </location>
</feature>
<proteinExistence type="predicted"/>
<name>A0A0V0I001_SOLCH</name>
<dbReference type="AlphaFoldDB" id="A0A0V0I001"/>
<dbReference type="InterPro" id="IPR052343">
    <property type="entry name" value="Retrotransposon-Effector_Assoc"/>
</dbReference>
<protein>
    <submittedName>
        <fullName evidence="2">Putative ovule protein</fullName>
    </submittedName>
</protein>
<dbReference type="EMBL" id="GEDG01013323">
    <property type="protein sequence ID" value="JAP25408.1"/>
    <property type="molecule type" value="Transcribed_RNA"/>
</dbReference>
<dbReference type="PANTHER" id="PTHR46890">
    <property type="entry name" value="NON-LTR RETROLELEMENT REVERSE TRANSCRIPTASE-LIKE PROTEIN-RELATED"/>
    <property type="match status" value="1"/>
</dbReference>
<dbReference type="Pfam" id="PF00078">
    <property type="entry name" value="RVT_1"/>
    <property type="match status" value="1"/>
</dbReference>
<accession>A0A0V0I001</accession>